<organism evidence="3 4">
    <name type="scientific">Pogonomyrmex barbatus</name>
    <name type="common">red harvester ant</name>
    <dbReference type="NCBI Taxonomy" id="144034"/>
    <lineage>
        <taxon>Eukaryota</taxon>
        <taxon>Metazoa</taxon>
        <taxon>Ecdysozoa</taxon>
        <taxon>Arthropoda</taxon>
        <taxon>Hexapoda</taxon>
        <taxon>Insecta</taxon>
        <taxon>Pterygota</taxon>
        <taxon>Neoptera</taxon>
        <taxon>Endopterygota</taxon>
        <taxon>Hymenoptera</taxon>
        <taxon>Apocrita</taxon>
        <taxon>Aculeata</taxon>
        <taxon>Formicoidea</taxon>
        <taxon>Formicidae</taxon>
        <taxon>Myrmicinae</taxon>
        <taxon>Pogonomyrmex</taxon>
    </lineage>
</organism>
<proteinExistence type="predicted"/>
<dbReference type="PANTHER" id="PTHR19446">
    <property type="entry name" value="REVERSE TRANSCRIPTASES"/>
    <property type="match status" value="1"/>
</dbReference>
<evidence type="ECO:0000259" key="2">
    <source>
        <dbReference type="Pfam" id="PF14529"/>
    </source>
</evidence>
<dbReference type="SUPFAM" id="SSF56219">
    <property type="entry name" value="DNase I-like"/>
    <property type="match status" value="1"/>
</dbReference>
<dbReference type="Gene3D" id="3.60.10.10">
    <property type="entry name" value="Endonuclease/exonuclease/phosphatase"/>
    <property type="match status" value="1"/>
</dbReference>
<name>A0A8N1S7K1_9HYME</name>
<protein>
    <submittedName>
        <fullName evidence="4">Uncharacterized protein LOC112552838</fullName>
    </submittedName>
</protein>
<evidence type="ECO:0000313" key="4">
    <source>
        <dbReference type="RefSeq" id="XP_025074790.1"/>
    </source>
</evidence>
<dbReference type="RefSeq" id="XP_025074790.1">
    <property type="nucleotide sequence ID" value="XM_025219005.1"/>
</dbReference>
<dbReference type="GO" id="GO:0003824">
    <property type="term" value="F:catalytic activity"/>
    <property type="evidence" value="ECO:0007669"/>
    <property type="project" value="InterPro"/>
</dbReference>
<gene>
    <name evidence="4" type="primary">LOC112552838</name>
</gene>
<dbReference type="Pfam" id="PF14529">
    <property type="entry name" value="Exo_endo_phos_2"/>
    <property type="match status" value="1"/>
</dbReference>
<sequence>MNKREDTWEYLEKFDVIGLTETWVEEQAWKKITKKLPNEFQWYSIPATRENKKGRAKGGIMMATRKDIKLINTRKISKGMAEMEVVHGGSRWRIVTVYSHCIEETMEVLLEGIQEEKESHLIIGGDFNARTGNRGEPIEARERKGEEVRKSKDKVINREGIIMLNGLRERGWTILNGSGEEIGGWIYIEESGASVIDYVITNVEAMEEIKNMKEGDRIESDHVPLEGADRKKERRSNTIEKVTSVWTEEGIQQYHEKCVGWKCEQTESGRIWKELKEKVKKSITKVKKKIALWKIARRTWHNKEWNKTKRELRKELGRLKKGKISREEFVQKRKEYREWCKKEKHKHEREEEERIKTIRTEEEAWRYINKYRKKKEGISESIEIERWIMHFMDLLDGSKDKIITKEEEEEKETEKAEQEREEEENELTREEIIKQLIELKKGKVPGENDIENEAWRLMPKEIGETFVMLLNKIWKGGGIPQEWNNGLISPIYKRGEKNEVTNYRGVTLMDTAYKIYAKVLNERLKKEMEKNLEER</sequence>
<dbReference type="InterPro" id="IPR036691">
    <property type="entry name" value="Endo/exonu/phosph_ase_sf"/>
</dbReference>
<reference evidence="4" key="1">
    <citation type="submission" date="2025-08" db="UniProtKB">
        <authorList>
            <consortium name="RefSeq"/>
        </authorList>
    </citation>
    <scope>IDENTIFICATION</scope>
</reference>
<dbReference type="InterPro" id="IPR005135">
    <property type="entry name" value="Endo/exonuclease/phosphatase"/>
</dbReference>
<feature type="region of interest" description="Disordered" evidence="1">
    <location>
        <begin position="406"/>
        <end position="427"/>
    </location>
</feature>
<accession>A0A8N1S7K1</accession>
<feature type="domain" description="Endonuclease/exonuclease/phosphatase" evidence="2">
    <location>
        <begin position="93"/>
        <end position="225"/>
    </location>
</feature>
<dbReference type="Proteomes" id="UP000504615">
    <property type="component" value="Unplaced"/>
</dbReference>
<dbReference type="GeneID" id="112552838"/>
<evidence type="ECO:0000256" key="1">
    <source>
        <dbReference type="SAM" id="MobiDB-lite"/>
    </source>
</evidence>
<dbReference type="AlphaFoldDB" id="A0A8N1S7K1"/>
<dbReference type="OrthoDB" id="7555247at2759"/>
<evidence type="ECO:0000313" key="3">
    <source>
        <dbReference type="Proteomes" id="UP000504615"/>
    </source>
</evidence>
<keyword evidence="3" id="KW-1185">Reference proteome</keyword>